<comment type="caution">
    <text evidence="1">The sequence shown here is derived from an EMBL/GenBank/DDBJ whole genome shotgun (WGS) entry which is preliminary data.</text>
</comment>
<organism evidence="1 2">
    <name type="scientific">Aquibacillus koreensis</name>
    <dbReference type="NCBI Taxonomy" id="279446"/>
    <lineage>
        <taxon>Bacteria</taxon>
        <taxon>Bacillati</taxon>
        <taxon>Bacillota</taxon>
        <taxon>Bacilli</taxon>
        <taxon>Bacillales</taxon>
        <taxon>Bacillaceae</taxon>
        <taxon>Aquibacillus</taxon>
    </lineage>
</organism>
<accession>A0A9X3WPD9</accession>
<evidence type="ECO:0000313" key="1">
    <source>
        <dbReference type="EMBL" id="MDC3422670.1"/>
    </source>
</evidence>
<dbReference type="EMBL" id="JAMQJZ010000025">
    <property type="protein sequence ID" value="MDC3422670.1"/>
    <property type="molecule type" value="Genomic_DNA"/>
</dbReference>
<protein>
    <submittedName>
        <fullName evidence="1">Uncharacterized protein</fullName>
    </submittedName>
</protein>
<proteinExistence type="predicted"/>
<sequence length="427" mass="49827">MKSEIIVDRVEINGMELSVHYHCHGDITSVLNGDVFTASYNHKLDRIPDSMLIIPFLANVCPIAWVFDATIYCKEIDFRFFTCLEKVRESFQLMYPEIPWVGEVNPEFIVNNEKNYQVNARSGLFFTGGVASVSSYVQRRHERPLLITVRGADQDLSEEDVWQPHLNRIEKFGSDHGTEVSVITSNFRAIMDEETLTSTYDERLGGTWWEKVQIGLGMIGLAAPISYYHKLSTVYFSANQNPSYLQAAGSHPQIDSRIHWGSHEFRVIHQGYALTRHEKLTILSYHINKYDSTLQLHVCTKSEDHHNCSTCDQCYWTILSLLVEGIDPSEHGFEKIDAAKLTDIRMDLEQREFFSPLHVHQYNDIRKNATRKLDNLPEYTVKFFTWFENFNLNQVDRKTKYKEMWFVYKKKLKNKIQKSEKKADDWK</sequence>
<dbReference type="RefSeq" id="WP_259871887.1">
    <property type="nucleotide sequence ID" value="NZ_JAMQJZ010000025.1"/>
</dbReference>
<dbReference type="AlphaFoldDB" id="A0A9X3WPD9"/>
<keyword evidence="2" id="KW-1185">Reference proteome</keyword>
<reference evidence="1" key="1">
    <citation type="submission" date="2022-06" db="EMBL/GenBank/DDBJ databases">
        <title>Aquibacillus sp. a new bacterium isolated from soil saline samples.</title>
        <authorList>
            <person name="Galisteo C."/>
            <person name="De La Haba R."/>
            <person name="Sanchez-Porro C."/>
            <person name="Ventosa A."/>
        </authorList>
    </citation>
    <scope>NUCLEOTIDE SEQUENCE</scope>
    <source>
        <strain evidence="1">JCM 12387</strain>
    </source>
</reference>
<evidence type="ECO:0000313" key="2">
    <source>
        <dbReference type="Proteomes" id="UP001145072"/>
    </source>
</evidence>
<name>A0A9X3WPD9_9BACI</name>
<gene>
    <name evidence="1" type="ORF">NC661_20150</name>
</gene>
<dbReference type="Proteomes" id="UP001145072">
    <property type="component" value="Unassembled WGS sequence"/>
</dbReference>